<feature type="transmembrane region" description="Helical" evidence="7">
    <location>
        <begin position="58"/>
        <end position="81"/>
    </location>
</feature>
<evidence type="ECO:0000256" key="1">
    <source>
        <dbReference type="ARBA" id="ARBA00004325"/>
    </source>
</evidence>
<keyword evidence="4" id="KW-0496">Mitochondrion</keyword>
<dbReference type="PANTHER" id="PTHR12297">
    <property type="entry name" value="HYPOXIA-INDUCBILE GENE 1 HIG1 -RELATED"/>
    <property type="match status" value="1"/>
</dbReference>
<sequence>MSAPLPPMYQDPSESWSDKAQRKFKENPWVPLGCLATTGALVMSAIKMRQGQSKTMNYWLRARVALQGATLVALVGGSMSLQKARKERLLKEAADAEAGFPGGLSGAFTQSPADTEGVKLTGEQMRQREVEKREFAERMRAAEMAAEMEAGAGLSGMRTVKGPVVKEKENK</sequence>
<dbReference type="GO" id="GO:0031966">
    <property type="term" value="C:mitochondrial membrane"/>
    <property type="evidence" value="ECO:0007669"/>
    <property type="project" value="UniProtKB-SubCell"/>
</dbReference>
<evidence type="ECO:0000259" key="8">
    <source>
        <dbReference type="PROSITE" id="PS51503"/>
    </source>
</evidence>
<evidence type="ECO:0000256" key="3">
    <source>
        <dbReference type="ARBA" id="ARBA00022989"/>
    </source>
</evidence>
<name>A0A9P6D7H0_9AGAR</name>
<dbReference type="Pfam" id="PF04588">
    <property type="entry name" value="HIG_1_N"/>
    <property type="match status" value="1"/>
</dbReference>
<dbReference type="Gene3D" id="6.10.140.1320">
    <property type="match status" value="1"/>
</dbReference>
<dbReference type="Proteomes" id="UP000807469">
    <property type="component" value="Unassembled WGS sequence"/>
</dbReference>
<comment type="subcellular location">
    <subcellularLocation>
        <location evidence="1">Mitochondrion membrane</location>
    </subcellularLocation>
</comment>
<proteinExistence type="predicted"/>
<gene>
    <name evidence="9" type="ORF">BDN70DRAFT_870988</name>
</gene>
<accession>A0A9P6D7H0</accession>
<evidence type="ECO:0000256" key="2">
    <source>
        <dbReference type="ARBA" id="ARBA00022692"/>
    </source>
</evidence>
<dbReference type="AlphaFoldDB" id="A0A9P6D7H0"/>
<dbReference type="PANTHER" id="PTHR12297:SF3">
    <property type="entry name" value="HIG1 DOMAIN FAMILY MEMBER 1A"/>
    <property type="match status" value="1"/>
</dbReference>
<evidence type="ECO:0000256" key="4">
    <source>
        <dbReference type="ARBA" id="ARBA00023128"/>
    </source>
</evidence>
<dbReference type="PROSITE" id="PS51503">
    <property type="entry name" value="HIG1"/>
    <property type="match status" value="1"/>
</dbReference>
<keyword evidence="3 7" id="KW-1133">Transmembrane helix</keyword>
<dbReference type="GO" id="GO:0097250">
    <property type="term" value="P:mitochondrial respirasome assembly"/>
    <property type="evidence" value="ECO:0007669"/>
    <property type="project" value="TreeGrafter"/>
</dbReference>
<dbReference type="OrthoDB" id="6604018at2759"/>
<keyword evidence="5 7" id="KW-0472">Membrane</keyword>
<organism evidence="9 10">
    <name type="scientific">Pholiota conissans</name>
    <dbReference type="NCBI Taxonomy" id="109636"/>
    <lineage>
        <taxon>Eukaryota</taxon>
        <taxon>Fungi</taxon>
        <taxon>Dikarya</taxon>
        <taxon>Basidiomycota</taxon>
        <taxon>Agaricomycotina</taxon>
        <taxon>Agaricomycetes</taxon>
        <taxon>Agaricomycetidae</taxon>
        <taxon>Agaricales</taxon>
        <taxon>Agaricineae</taxon>
        <taxon>Strophariaceae</taxon>
        <taxon>Pholiota</taxon>
    </lineage>
</organism>
<comment type="caution">
    <text evidence="9">The sequence shown here is derived from an EMBL/GenBank/DDBJ whole genome shotgun (WGS) entry which is preliminary data.</text>
</comment>
<reference evidence="9" key="1">
    <citation type="submission" date="2020-11" db="EMBL/GenBank/DDBJ databases">
        <authorList>
            <consortium name="DOE Joint Genome Institute"/>
            <person name="Ahrendt S."/>
            <person name="Riley R."/>
            <person name="Andreopoulos W."/>
            <person name="Labutti K."/>
            <person name="Pangilinan J."/>
            <person name="Ruiz-Duenas F.J."/>
            <person name="Barrasa J.M."/>
            <person name="Sanchez-Garcia M."/>
            <person name="Camarero S."/>
            <person name="Miyauchi S."/>
            <person name="Serrano A."/>
            <person name="Linde D."/>
            <person name="Babiker R."/>
            <person name="Drula E."/>
            <person name="Ayuso-Fernandez I."/>
            <person name="Pacheco R."/>
            <person name="Padilla G."/>
            <person name="Ferreira P."/>
            <person name="Barriuso J."/>
            <person name="Kellner H."/>
            <person name="Castanera R."/>
            <person name="Alfaro M."/>
            <person name="Ramirez L."/>
            <person name="Pisabarro A.G."/>
            <person name="Kuo A."/>
            <person name="Tritt A."/>
            <person name="Lipzen A."/>
            <person name="He G."/>
            <person name="Yan M."/>
            <person name="Ng V."/>
            <person name="Cullen D."/>
            <person name="Martin F."/>
            <person name="Rosso M.-N."/>
            <person name="Henrissat B."/>
            <person name="Hibbett D."/>
            <person name="Martinez A.T."/>
            <person name="Grigoriev I.V."/>
        </authorList>
    </citation>
    <scope>NUCLEOTIDE SEQUENCE</scope>
    <source>
        <strain evidence="9">CIRM-BRFM 674</strain>
    </source>
</reference>
<keyword evidence="10" id="KW-1185">Reference proteome</keyword>
<evidence type="ECO:0000256" key="7">
    <source>
        <dbReference type="SAM" id="Phobius"/>
    </source>
</evidence>
<evidence type="ECO:0000256" key="5">
    <source>
        <dbReference type="ARBA" id="ARBA00023136"/>
    </source>
</evidence>
<protein>
    <recommendedName>
        <fullName evidence="8">HIG1 domain-containing protein</fullName>
    </recommendedName>
</protein>
<dbReference type="InterPro" id="IPR050355">
    <property type="entry name" value="RCF1"/>
</dbReference>
<dbReference type="InterPro" id="IPR007667">
    <property type="entry name" value="Hypoxia_induced_domain"/>
</dbReference>
<keyword evidence="2 7" id="KW-0812">Transmembrane</keyword>
<evidence type="ECO:0000256" key="6">
    <source>
        <dbReference type="SAM" id="MobiDB-lite"/>
    </source>
</evidence>
<evidence type="ECO:0000313" key="10">
    <source>
        <dbReference type="Proteomes" id="UP000807469"/>
    </source>
</evidence>
<evidence type="ECO:0000313" key="9">
    <source>
        <dbReference type="EMBL" id="KAF9485678.1"/>
    </source>
</evidence>
<feature type="transmembrane region" description="Helical" evidence="7">
    <location>
        <begin position="29"/>
        <end position="46"/>
    </location>
</feature>
<dbReference type="EMBL" id="MU155134">
    <property type="protein sequence ID" value="KAF9485678.1"/>
    <property type="molecule type" value="Genomic_DNA"/>
</dbReference>
<feature type="domain" description="HIG1" evidence="8">
    <location>
        <begin position="1"/>
        <end position="92"/>
    </location>
</feature>
<feature type="region of interest" description="Disordered" evidence="6">
    <location>
        <begin position="1"/>
        <end position="21"/>
    </location>
</feature>